<evidence type="ECO:0000259" key="2">
    <source>
        <dbReference type="Pfam" id="PF09350"/>
    </source>
</evidence>
<dbReference type="AlphaFoldDB" id="A0A167P0Z8"/>
<evidence type="ECO:0000313" key="4">
    <source>
        <dbReference type="Proteomes" id="UP000076874"/>
    </source>
</evidence>
<dbReference type="PANTHER" id="PTHR39394:SF1">
    <property type="entry name" value="DNAJ HOMOLOGUE SUBFAMILY C MEMBER 28 CONSERVED DOMAIN-CONTAINING PROTEIN"/>
    <property type="match status" value="1"/>
</dbReference>
<sequence>MSTNLFMCHSCARYLGRRGPLCPGRPGAVLRLVYSLKRNSTSSATNEAKATTAEESSVSSLKDGTEPGAMSRRLEEATEEALTTEGGSGRRAVEEAGFSEELKNRLLSKIADAEFRSQYGRSIAAAGLDTVSMTASPTGAGSRDLAAAEPWTGEEATADAVLRMLDDARKPLPPGLRRKPRIPQPSTAVDLRLRRKPSLSPGQRMAAARDKAMVYTSLEKNEGGTDKKDQGLNENEREVLRKEFRDRFAPGARALPNTVAGLAALANERIEDAIARGQFRGIPRGPGVAAHDARADNPFVDTTEYLLNKMIQRQALAPPWIEKQQELVREAQTFRARLRTDWQRHAARMIASRSGPGLEAQLRQARAYARAEQVHNPRSQRSFEHAAVPTTTTNDPVMSGMLQSNVAATTSDAADASNVDFDEADANELTAPFRDPQWEATERAYLELAVAQLNALTRSYNLMAPELAKKPYFALDRELRACFADVAPTLADAIRERAARPAARPPVGDAVGRRVLERFAGEGRAGAARVYDSKAPHYGFKEMWRDLWKRPA</sequence>
<feature type="compositionally biased region" description="Low complexity" evidence="1">
    <location>
        <begin position="41"/>
        <end position="60"/>
    </location>
</feature>
<evidence type="ECO:0000256" key="1">
    <source>
        <dbReference type="SAM" id="MobiDB-lite"/>
    </source>
</evidence>
<dbReference type="OrthoDB" id="1922282at2759"/>
<name>A0A167P0Z8_9HYPO</name>
<gene>
    <name evidence="3" type="ORF">SPI_07780</name>
</gene>
<comment type="caution">
    <text evidence="3">The sequence shown here is derived from an EMBL/GenBank/DDBJ whole genome shotgun (WGS) entry which is preliminary data.</text>
</comment>
<dbReference type="Proteomes" id="UP000076874">
    <property type="component" value="Unassembled WGS sequence"/>
</dbReference>
<protein>
    <recommendedName>
        <fullName evidence="2">DnaJ homologue subfamily C member 28 conserved domain-containing protein</fullName>
    </recommendedName>
</protein>
<dbReference type="InterPro" id="IPR018961">
    <property type="entry name" value="DnaJ_homolog_subfam-C_membr-28"/>
</dbReference>
<keyword evidence="4" id="KW-1185">Reference proteome</keyword>
<dbReference type="EMBL" id="AZHD01000017">
    <property type="protein sequence ID" value="OAA56169.1"/>
    <property type="molecule type" value="Genomic_DNA"/>
</dbReference>
<feature type="domain" description="DnaJ homologue subfamily C member 28 conserved" evidence="2">
    <location>
        <begin position="265"/>
        <end position="335"/>
    </location>
</feature>
<dbReference type="PANTHER" id="PTHR39394">
    <property type="entry name" value="YALI0E31793P"/>
    <property type="match status" value="1"/>
</dbReference>
<evidence type="ECO:0000313" key="3">
    <source>
        <dbReference type="EMBL" id="OAA56169.1"/>
    </source>
</evidence>
<feature type="region of interest" description="Disordered" evidence="1">
    <location>
        <begin position="41"/>
        <end position="95"/>
    </location>
</feature>
<dbReference type="STRING" id="1081102.A0A167P0Z8"/>
<accession>A0A167P0Z8</accession>
<reference evidence="3 4" key="1">
    <citation type="journal article" date="2016" name="Genome Biol. Evol.">
        <title>Divergent and convergent evolution of fungal pathogenicity.</title>
        <authorList>
            <person name="Shang Y."/>
            <person name="Xiao G."/>
            <person name="Zheng P."/>
            <person name="Cen K."/>
            <person name="Zhan S."/>
            <person name="Wang C."/>
        </authorList>
    </citation>
    <scope>NUCLEOTIDE SEQUENCE [LARGE SCALE GENOMIC DNA]</scope>
    <source>
        <strain evidence="3 4">RCEF 264</strain>
    </source>
</reference>
<organism evidence="3 4">
    <name type="scientific">Niveomyces insectorum RCEF 264</name>
    <dbReference type="NCBI Taxonomy" id="1081102"/>
    <lineage>
        <taxon>Eukaryota</taxon>
        <taxon>Fungi</taxon>
        <taxon>Dikarya</taxon>
        <taxon>Ascomycota</taxon>
        <taxon>Pezizomycotina</taxon>
        <taxon>Sordariomycetes</taxon>
        <taxon>Hypocreomycetidae</taxon>
        <taxon>Hypocreales</taxon>
        <taxon>Cordycipitaceae</taxon>
        <taxon>Niveomyces</taxon>
    </lineage>
</organism>
<proteinExistence type="predicted"/>
<dbReference type="Pfam" id="PF09350">
    <property type="entry name" value="DJC28_CD"/>
    <property type="match status" value="1"/>
</dbReference>